<sequence length="54" mass="6210">MSTEISENTISSENNISNLETEQEEISINSNRLSDYIAQNISLHERIKKLEETI</sequence>
<evidence type="ECO:0000313" key="1">
    <source>
        <dbReference type="EMBL" id="CAG8686521.1"/>
    </source>
</evidence>
<evidence type="ECO:0000313" key="2">
    <source>
        <dbReference type="Proteomes" id="UP000789860"/>
    </source>
</evidence>
<dbReference type="EMBL" id="CAJVPM010033972">
    <property type="protein sequence ID" value="CAG8686521.1"/>
    <property type="molecule type" value="Genomic_DNA"/>
</dbReference>
<comment type="caution">
    <text evidence="1">The sequence shown here is derived from an EMBL/GenBank/DDBJ whole genome shotgun (WGS) entry which is preliminary data.</text>
</comment>
<name>A0ACA9P3M1_9GLOM</name>
<protein>
    <submittedName>
        <fullName evidence="1">8102_t:CDS:1</fullName>
    </submittedName>
</protein>
<keyword evidence="2" id="KW-1185">Reference proteome</keyword>
<accession>A0ACA9P3M1</accession>
<reference evidence="1" key="1">
    <citation type="submission" date="2021-06" db="EMBL/GenBank/DDBJ databases">
        <authorList>
            <person name="Kallberg Y."/>
            <person name="Tangrot J."/>
            <person name="Rosling A."/>
        </authorList>
    </citation>
    <scope>NUCLEOTIDE SEQUENCE</scope>
    <source>
        <strain evidence="1">AU212A</strain>
    </source>
</reference>
<dbReference type="Proteomes" id="UP000789860">
    <property type="component" value="Unassembled WGS sequence"/>
</dbReference>
<proteinExistence type="predicted"/>
<feature type="non-terminal residue" evidence="1">
    <location>
        <position position="54"/>
    </location>
</feature>
<gene>
    <name evidence="1" type="ORF">SCALOS_LOCUS9936</name>
</gene>
<organism evidence="1 2">
    <name type="scientific">Scutellospora calospora</name>
    <dbReference type="NCBI Taxonomy" id="85575"/>
    <lineage>
        <taxon>Eukaryota</taxon>
        <taxon>Fungi</taxon>
        <taxon>Fungi incertae sedis</taxon>
        <taxon>Mucoromycota</taxon>
        <taxon>Glomeromycotina</taxon>
        <taxon>Glomeromycetes</taxon>
        <taxon>Diversisporales</taxon>
        <taxon>Gigasporaceae</taxon>
        <taxon>Scutellospora</taxon>
    </lineage>
</organism>